<dbReference type="KEGG" id="cvn:111105513"/>
<dbReference type="InterPro" id="IPR036282">
    <property type="entry name" value="Glutathione-S-Trfase_C_sf"/>
</dbReference>
<dbReference type="Gene3D" id="3.40.30.10">
    <property type="entry name" value="Glutaredoxin"/>
    <property type="match status" value="1"/>
</dbReference>
<evidence type="ECO:0000259" key="7">
    <source>
        <dbReference type="PROSITE" id="PS50405"/>
    </source>
</evidence>
<dbReference type="SUPFAM" id="SSF52833">
    <property type="entry name" value="Thioredoxin-like"/>
    <property type="match status" value="1"/>
</dbReference>
<dbReference type="SFLD" id="SFLDS00019">
    <property type="entry name" value="Glutathione_Transferase_(cytos"/>
    <property type="match status" value="1"/>
</dbReference>
<dbReference type="RefSeq" id="XP_022295563.1">
    <property type="nucleotide sequence ID" value="XM_022439855.1"/>
</dbReference>
<comment type="similarity">
    <text evidence="1">Belongs to the GST superfamily. Pi family.</text>
</comment>
<dbReference type="Pfam" id="PF14497">
    <property type="entry name" value="GST_C_3"/>
    <property type="match status" value="1"/>
</dbReference>
<evidence type="ECO:0000313" key="9">
    <source>
        <dbReference type="RefSeq" id="XP_022295295.1"/>
    </source>
</evidence>
<dbReference type="InterPro" id="IPR040079">
    <property type="entry name" value="Glutathione_S-Trfase"/>
</dbReference>
<proteinExistence type="inferred from homology"/>
<dbReference type="InterPro" id="IPR004046">
    <property type="entry name" value="GST_C"/>
</dbReference>
<dbReference type="GeneID" id="111105347"/>
<dbReference type="PANTHER" id="PTHR11571">
    <property type="entry name" value="GLUTATHIONE S-TRANSFERASE"/>
    <property type="match status" value="1"/>
</dbReference>
<dbReference type="KEGG" id="cvn:111105347"/>
<dbReference type="PRINTS" id="PR01268">
    <property type="entry name" value="GSTRNSFRASEP"/>
</dbReference>
<evidence type="ECO:0000313" key="10">
    <source>
        <dbReference type="RefSeq" id="XP_022295563.1"/>
    </source>
</evidence>
<dbReference type="OrthoDB" id="4951845at2759"/>
<evidence type="ECO:0000313" key="8">
    <source>
        <dbReference type="Proteomes" id="UP000694844"/>
    </source>
</evidence>
<dbReference type="GO" id="GO:0006749">
    <property type="term" value="P:glutathione metabolic process"/>
    <property type="evidence" value="ECO:0007669"/>
    <property type="project" value="TreeGrafter"/>
</dbReference>
<keyword evidence="8" id="KW-1185">Reference proteome</keyword>
<dbReference type="RefSeq" id="XP_022295295.1">
    <property type="nucleotide sequence ID" value="XM_022439587.1"/>
</dbReference>
<keyword evidence="4" id="KW-0808">Transferase</keyword>
<dbReference type="PANTHER" id="PTHR11571:SF141">
    <property type="entry name" value="GLUTATHIONE S-TRANSFERASE"/>
    <property type="match status" value="1"/>
</dbReference>
<evidence type="ECO:0000256" key="5">
    <source>
        <dbReference type="ARBA" id="ARBA00032759"/>
    </source>
</evidence>
<dbReference type="SUPFAM" id="SSF47616">
    <property type="entry name" value="GST C-terminal domain-like"/>
    <property type="match status" value="1"/>
</dbReference>
<evidence type="ECO:0000256" key="4">
    <source>
        <dbReference type="ARBA" id="ARBA00022679"/>
    </source>
</evidence>
<dbReference type="PROSITE" id="PS50404">
    <property type="entry name" value="GST_NTER"/>
    <property type="match status" value="1"/>
</dbReference>
<evidence type="ECO:0000256" key="3">
    <source>
        <dbReference type="ARBA" id="ARBA00012452"/>
    </source>
</evidence>
<dbReference type="InterPro" id="IPR004045">
    <property type="entry name" value="Glutathione_S-Trfase_N"/>
</dbReference>
<feature type="domain" description="GST C-terminal" evidence="7">
    <location>
        <begin position="83"/>
        <end position="201"/>
    </location>
</feature>
<evidence type="ECO:0000256" key="2">
    <source>
        <dbReference type="ARBA" id="ARBA00011738"/>
    </source>
</evidence>
<evidence type="ECO:0000259" key="6">
    <source>
        <dbReference type="PROSITE" id="PS50404"/>
    </source>
</evidence>
<dbReference type="SFLD" id="SFLDG01205">
    <property type="entry name" value="AMPS.1"/>
    <property type="match status" value="1"/>
</dbReference>
<evidence type="ECO:0000256" key="1">
    <source>
        <dbReference type="ARBA" id="ARBA00007297"/>
    </source>
</evidence>
<dbReference type="GO" id="GO:0004364">
    <property type="term" value="F:glutathione transferase activity"/>
    <property type="evidence" value="ECO:0007669"/>
    <property type="project" value="UniProtKB-EC"/>
</dbReference>
<accession>A0A8B8AVT8</accession>
<name>A0A8B8AVT8_CRAVI</name>
<dbReference type="InterPro" id="IPR036249">
    <property type="entry name" value="Thioredoxin-like_sf"/>
</dbReference>
<dbReference type="InterPro" id="IPR010987">
    <property type="entry name" value="Glutathione-S-Trfase_C-like"/>
</dbReference>
<dbReference type="Gene3D" id="1.20.1050.10">
    <property type="match status" value="1"/>
</dbReference>
<dbReference type="GO" id="GO:0005829">
    <property type="term" value="C:cytosol"/>
    <property type="evidence" value="ECO:0007669"/>
    <property type="project" value="TreeGrafter"/>
</dbReference>
<feature type="domain" description="GST N-terminal" evidence="6">
    <location>
        <begin position="2"/>
        <end position="81"/>
    </location>
</feature>
<dbReference type="FunFam" id="1.20.1050.10:FF:000020">
    <property type="entry name" value="Glutathione S-transferase P 1"/>
    <property type="match status" value="1"/>
</dbReference>
<dbReference type="AlphaFoldDB" id="A0A8B8AVT8"/>
<dbReference type="Proteomes" id="UP000694844">
    <property type="component" value="Chromosome 7"/>
</dbReference>
<reference evidence="9 10" key="1">
    <citation type="submission" date="2025-04" db="UniProtKB">
        <authorList>
            <consortium name="RefSeq"/>
        </authorList>
    </citation>
    <scope>IDENTIFICATION</scope>
    <source>
        <tissue evidence="9 10">Whole sample</tissue>
    </source>
</reference>
<gene>
    <name evidence="9" type="primary">LOC111105347</name>
    <name evidence="10" type="synonym">LOC111105513</name>
</gene>
<dbReference type="Pfam" id="PF02798">
    <property type="entry name" value="GST_N"/>
    <property type="match status" value="1"/>
</dbReference>
<dbReference type="SFLD" id="SFLDG00363">
    <property type="entry name" value="AMPS_(cytGST):_Alpha-__Mu-__Pi"/>
    <property type="match status" value="1"/>
</dbReference>
<comment type="subunit">
    <text evidence="2">Homodimer.</text>
</comment>
<sequence length="207" mass="24056">MSKMQIIYFFLRGRAEAIRTLLVEQGVEYEEQDVMPMEKWLNEWKPKMAFGQCPMLIDGDVELVQSNAILRYLARKYDLYGSTNQEAARVDMINDGVEDLRGAYTVLIYQNYEEGKDAYVKALPDKLRPFENLLKDTKGYILGEKMTFADYNLFDLLDIHLTLAPNCLDSFPALQSYHARVLSRPGVQKRRNSQNFKDMKINFNGKE</sequence>
<protein>
    <recommendedName>
        <fullName evidence="3">glutathione transferase</fullName>
        <ecNumber evidence="3">2.5.1.18</ecNumber>
    </recommendedName>
    <alternativeName>
        <fullName evidence="5">GST class-pi</fullName>
    </alternativeName>
</protein>
<dbReference type="InterPro" id="IPR050213">
    <property type="entry name" value="GST_superfamily"/>
</dbReference>
<dbReference type="PROSITE" id="PS50405">
    <property type="entry name" value="GST_CTER"/>
    <property type="match status" value="1"/>
</dbReference>
<dbReference type="EC" id="2.5.1.18" evidence="3"/>
<organism evidence="8 9">
    <name type="scientific">Crassostrea virginica</name>
    <name type="common">Eastern oyster</name>
    <dbReference type="NCBI Taxonomy" id="6565"/>
    <lineage>
        <taxon>Eukaryota</taxon>
        <taxon>Metazoa</taxon>
        <taxon>Spiralia</taxon>
        <taxon>Lophotrochozoa</taxon>
        <taxon>Mollusca</taxon>
        <taxon>Bivalvia</taxon>
        <taxon>Autobranchia</taxon>
        <taxon>Pteriomorphia</taxon>
        <taxon>Ostreida</taxon>
        <taxon>Ostreoidea</taxon>
        <taxon>Ostreidae</taxon>
        <taxon>Crassostrea</taxon>
    </lineage>
</organism>
<dbReference type="InterPro" id="IPR003082">
    <property type="entry name" value="GST_pi"/>
</dbReference>